<evidence type="ECO:0000313" key="3">
    <source>
        <dbReference type="Proteomes" id="UP000238356"/>
    </source>
</evidence>
<dbReference type="EMBL" id="PSZD01000003">
    <property type="protein sequence ID" value="PPJ31293.1"/>
    <property type="molecule type" value="Genomic_DNA"/>
</dbReference>
<accession>A0A2S6ABY9</accession>
<dbReference type="Proteomes" id="UP000238356">
    <property type="component" value="Unassembled WGS sequence"/>
</dbReference>
<evidence type="ECO:0000259" key="1">
    <source>
        <dbReference type="Pfam" id="PF13521"/>
    </source>
</evidence>
<dbReference type="Pfam" id="PF13521">
    <property type="entry name" value="AAA_28"/>
    <property type="match status" value="1"/>
</dbReference>
<keyword evidence="2" id="KW-0067">ATP-binding</keyword>
<dbReference type="InterPro" id="IPR027417">
    <property type="entry name" value="P-loop_NTPase"/>
</dbReference>
<gene>
    <name evidence="2" type="ORF">C5F51_06830</name>
</gene>
<name>A0A2S6ABY9_9NOCA</name>
<organism evidence="2 3">
    <name type="scientific">Nocardia nova</name>
    <dbReference type="NCBI Taxonomy" id="37330"/>
    <lineage>
        <taxon>Bacteria</taxon>
        <taxon>Bacillati</taxon>
        <taxon>Actinomycetota</taxon>
        <taxon>Actinomycetes</taxon>
        <taxon>Mycobacteriales</taxon>
        <taxon>Nocardiaceae</taxon>
        <taxon>Nocardia</taxon>
    </lineage>
</organism>
<dbReference type="AlphaFoldDB" id="A0A2S6ABY9"/>
<protein>
    <submittedName>
        <fullName evidence="2">ATP-binding protein</fullName>
    </submittedName>
</protein>
<proteinExistence type="predicted"/>
<reference evidence="2 3" key="1">
    <citation type="submission" date="2018-02" db="EMBL/GenBank/DDBJ databases">
        <title>8 Nocardia nova and 1 Nocardia cyriacigeorgica strain used for evolution to TMP-SMX.</title>
        <authorList>
            <person name="Mehta H."/>
            <person name="Weng J."/>
            <person name="Shamoo Y."/>
        </authorList>
    </citation>
    <scope>NUCLEOTIDE SEQUENCE [LARGE SCALE GENOMIC DNA]</scope>
    <source>
        <strain evidence="2 3">BAA2227</strain>
    </source>
</reference>
<sequence>MSGTNYRRIVVSGTYSTGKTTTSTALALLTGIPRVDASSAREVVTEFFPGMRFQDLNTTELMALGFRRLELRIEAETLLEAQGNGFIADGSVLNEWVYGATRLITGPNPGSTRFHKIVKNTVTLPGRPFFRRYLDAYGEMARQRARKGYDIFFHLPVEVPMDPDGHRPVDERYRAISDSKLLHTISELGAPVVTVRGTPEQRLEQIVKVLDIPTVMDIDVAVKEAVEFVRTSRERVQEMIISQAQPHTLGRKLRFAVRV</sequence>
<keyword evidence="2" id="KW-0547">Nucleotide-binding</keyword>
<evidence type="ECO:0000313" key="2">
    <source>
        <dbReference type="EMBL" id="PPJ31293.1"/>
    </source>
</evidence>
<keyword evidence="3" id="KW-1185">Reference proteome</keyword>
<comment type="caution">
    <text evidence="2">The sequence shown here is derived from an EMBL/GenBank/DDBJ whole genome shotgun (WGS) entry which is preliminary data.</text>
</comment>
<dbReference type="RefSeq" id="WP_063014025.1">
    <property type="nucleotide sequence ID" value="NZ_JAHUVX010000005.1"/>
</dbReference>
<dbReference type="GeneID" id="66722534"/>
<dbReference type="InterPro" id="IPR038727">
    <property type="entry name" value="NadR/Ttd14_AAA_dom"/>
</dbReference>
<dbReference type="GO" id="GO:0005524">
    <property type="term" value="F:ATP binding"/>
    <property type="evidence" value="ECO:0007669"/>
    <property type="project" value="UniProtKB-KW"/>
</dbReference>
<dbReference type="Gene3D" id="3.40.50.300">
    <property type="entry name" value="P-loop containing nucleotide triphosphate hydrolases"/>
    <property type="match status" value="1"/>
</dbReference>
<feature type="domain" description="NadR/Ttd14 AAA" evidence="1">
    <location>
        <begin position="8"/>
        <end position="202"/>
    </location>
</feature>
<dbReference type="SUPFAM" id="SSF52540">
    <property type="entry name" value="P-loop containing nucleoside triphosphate hydrolases"/>
    <property type="match status" value="1"/>
</dbReference>